<evidence type="ECO:0000256" key="1">
    <source>
        <dbReference type="ARBA" id="ARBA00001933"/>
    </source>
</evidence>
<dbReference type="PRINTS" id="PR01179">
    <property type="entry name" value="ODADCRBXLASE"/>
</dbReference>
<keyword evidence="2 3" id="KW-0663">Pyridoxal phosphate</keyword>
<evidence type="ECO:0000256" key="2">
    <source>
        <dbReference type="ARBA" id="ARBA00022898"/>
    </source>
</evidence>
<dbReference type="Gene3D" id="2.40.37.10">
    <property type="entry name" value="Lyase, Ornithine Decarboxylase, Chain A, domain 1"/>
    <property type="match status" value="1"/>
</dbReference>
<feature type="domain" description="Orn/DAP/Arg decarboxylase 2 C-terminal" evidence="5">
    <location>
        <begin position="253"/>
        <end position="338"/>
    </location>
</feature>
<organism evidence="7 8">
    <name type="scientific">Staphylococcus equorum</name>
    <dbReference type="NCBI Taxonomy" id="246432"/>
    <lineage>
        <taxon>Bacteria</taxon>
        <taxon>Bacillati</taxon>
        <taxon>Bacillota</taxon>
        <taxon>Bacilli</taxon>
        <taxon>Bacillales</taxon>
        <taxon>Staphylococcaceae</taxon>
        <taxon>Staphylococcus</taxon>
    </lineage>
</organism>
<name>A0AAW7AHP7_9STAP</name>
<dbReference type="InterPro" id="IPR000183">
    <property type="entry name" value="Orn/DAP/Arg_de-COase"/>
</dbReference>
<dbReference type="SUPFAM" id="SSF50621">
    <property type="entry name" value="Alanine racemase C-terminal domain-like"/>
    <property type="match status" value="1"/>
</dbReference>
<evidence type="ECO:0008006" key="9">
    <source>
        <dbReference type="Google" id="ProtNLM"/>
    </source>
</evidence>
<dbReference type="GO" id="GO:0009089">
    <property type="term" value="P:lysine biosynthetic process via diaminopimelate"/>
    <property type="evidence" value="ECO:0007669"/>
    <property type="project" value="TreeGrafter"/>
</dbReference>
<evidence type="ECO:0000256" key="4">
    <source>
        <dbReference type="RuleBase" id="RU003737"/>
    </source>
</evidence>
<dbReference type="InterPro" id="IPR022644">
    <property type="entry name" value="De-COase2_N"/>
</dbReference>
<dbReference type="AlphaFoldDB" id="A0AAW7AHP7"/>
<accession>A0AAW7AHP7</accession>
<dbReference type="GO" id="GO:0008836">
    <property type="term" value="F:diaminopimelate decarboxylase activity"/>
    <property type="evidence" value="ECO:0007669"/>
    <property type="project" value="TreeGrafter"/>
</dbReference>
<evidence type="ECO:0000259" key="6">
    <source>
        <dbReference type="Pfam" id="PF02784"/>
    </source>
</evidence>
<dbReference type="InterPro" id="IPR009006">
    <property type="entry name" value="Ala_racemase/Decarboxylase_C"/>
</dbReference>
<dbReference type="PANTHER" id="PTHR43727">
    <property type="entry name" value="DIAMINOPIMELATE DECARBOXYLASE"/>
    <property type="match status" value="1"/>
</dbReference>
<dbReference type="RefSeq" id="WP_285323102.1">
    <property type="nucleotide sequence ID" value="NZ_JARGCK010000002.1"/>
</dbReference>
<dbReference type="SUPFAM" id="SSF51419">
    <property type="entry name" value="PLP-binding barrel"/>
    <property type="match status" value="1"/>
</dbReference>
<comment type="cofactor">
    <cofactor evidence="1 3">
        <name>pyridoxal 5'-phosphate</name>
        <dbReference type="ChEBI" id="CHEBI:597326"/>
    </cofactor>
</comment>
<dbReference type="Proteomes" id="UP001174037">
    <property type="component" value="Unassembled WGS sequence"/>
</dbReference>
<reference evidence="7" key="2">
    <citation type="submission" date="2023-03" db="EMBL/GenBank/DDBJ databases">
        <authorList>
            <person name="Vazquez L."/>
            <person name="Rodriguez J."/>
            <person name="Mayo B."/>
            <person name="Florez A.B."/>
        </authorList>
    </citation>
    <scope>NUCLEOTIDE SEQUENCE</scope>
    <source>
        <strain evidence="7">5A3I</strain>
    </source>
</reference>
<gene>
    <name evidence="7" type="ORF">P1A27_04640</name>
</gene>
<evidence type="ECO:0000259" key="5">
    <source>
        <dbReference type="Pfam" id="PF00278"/>
    </source>
</evidence>
<feature type="modified residue" description="N6-(pyridoxal phosphate)lysine" evidence="3">
    <location>
        <position position="47"/>
    </location>
</feature>
<dbReference type="Pfam" id="PF00278">
    <property type="entry name" value="Orn_DAP_Arg_deC"/>
    <property type="match status" value="1"/>
</dbReference>
<evidence type="ECO:0000313" key="8">
    <source>
        <dbReference type="Proteomes" id="UP001174037"/>
    </source>
</evidence>
<proteinExistence type="inferred from homology"/>
<feature type="active site" description="Proton donor" evidence="3">
    <location>
        <position position="311"/>
    </location>
</feature>
<comment type="similarity">
    <text evidence="4">Belongs to the Orn/Lys/Arg decarboxylase class-II family.</text>
</comment>
<sequence>MVENDDFKKFLSIKTPVVVYNLDDLSRKLYELNQLIPEWVNVIYSVKANSNKKIIDFFKESNLIKGFEVASVQELQKVEKFYEEEIFVTGPGFSDDQIKKCMKKGHVYDFNNIEQIYRMKNVLKNRNIGIRMNLEKSELEHNKNDLTSRFGIDIKNLKHGKFSEFLINYNIKVTHIHIHNGEKDLNELKKITRLISEIIENNCLSNDLNINIGGGWEHILKNNLFNKAIIELQRIKKISNSNLYIEPGKALIDSIGYLVASLINKYHSKNCLNLILNVSAHNLITWFPTYPIVSNKNSDSKIVTNIWGNTCYEEDFFVKKLTIDELDIDDKIIFHPFGAYFKSNSKKLHDIDFPKEVYYQNGTFVQ</sequence>
<dbReference type="Gene3D" id="3.20.20.10">
    <property type="entry name" value="Alanine racemase"/>
    <property type="match status" value="1"/>
</dbReference>
<dbReference type="InterPro" id="IPR029066">
    <property type="entry name" value="PLP-binding_barrel"/>
</dbReference>
<evidence type="ECO:0000313" key="7">
    <source>
        <dbReference type="EMBL" id="MDK9865257.1"/>
    </source>
</evidence>
<dbReference type="InterPro" id="IPR022643">
    <property type="entry name" value="De-COase2_C"/>
</dbReference>
<protein>
    <recommendedName>
        <fullName evidence="9">Orn/DAP/Arg decarboxylase 2 N-terminal domain-containing protein</fullName>
    </recommendedName>
</protein>
<reference evidence="7" key="1">
    <citation type="journal article" date="2023" name="Int. J. Mol. Sci.">
        <title>Antibiotic Resistance/Susceptibility Profiles of Staphylococcus equorum Strains from Cheese, and Genome Analysis for Antibiotic Resistance Genes.</title>
        <authorList>
            <person name="Vazquez L."/>
            <person name="Srednik M.E."/>
            <person name="Rodriguez J."/>
            <person name="Florez A.B."/>
            <person name="Mayo B."/>
        </authorList>
    </citation>
    <scope>NUCLEOTIDE SEQUENCE</scope>
    <source>
        <strain evidence="7">5A3I</strain>
    </source>
</reference>
<dbReference type="Pfam" id="PF02784">
    <property type="entry name" value="Orn_Arg_deC_N"/>
    <property type="match status" value="1"/>
</dbReference>
<comment type="caution">
    <text evidence="7">The sequence shown here is derived from an EMBL/GenBank/DDBJ whole genome shotgun (WGS) entry which is preliminary data.</text>
</comment>
<dbReference type="EMBL" id="JARGCK010000002">
    <property type="protein sequence ID" value="MDK9865257.1"/>
    <property type="molecule type" value="Genomic_DNA"/>
</dbReference>
<evidence type="ECO:0000256" key="3">
    <source>
        <dbReference type="PIRSR" id="PIRSR600183-50"/>
    </source>
</evidence>
<feature type="domain" description="Orn/DAP/Arg decarboxylase 2 N-terminal" evidence="6">
    <location>
        <begin position="23"/>
        <end position="251"/>
    </location>
</feature>
<dbReference type="PANTHER" id="PTHR43727:SF1">
    <property type="entry name" value="CARBOXYNORSPERMIDINE_CARBOXYSPERMIDINE DECARBOXYLASE"/>
    <property type="match status" value="1"/>
</dbReference>